<comment type="caution">
    <text evidence="2">The sequence shown here is derived from an EMBL/GenBank/DDBJ whole genome shotgun (WGS) entry which is preliminary data.</text>
</comment>
<dbReference type="AlphaFoldDB" id="A0A1X0NR69"/>
<feature type="domain" description="Receptor-type adenylate cyclase GRESAG 4.1/3 periplasmic binding protein-like" evidence="1">
    <location>
        <begin position="1"/>
        <end position="101"/>
    </location>
</feature>
<dbReference type="Pfam" id="PF25493">
    <property type="entry name" value="Peripla_BP_A-cyclase"/>
    <property type="match status" value="1"/>
</dbReference>
<evidence type="ECO:0000313" key="2">
    <source>
        <dbReference type="EMBL" id="ORC86669.1"/>
    </source>
</evidence>
<feature type="non-terminal residue" evidence="2">
    <location>
        <position position="227"/>
    </location>
</feature>
<organism evidence="2 3">
    <name type="scientific">Trypanosoma theileri</name>
    <dbReference type="NCBI Taxonomy" id="67003"/>
    <lineage>
        <taxon>Eukaryota</taxon>
        <taxon>Discoba</taxon>
        <taxon>Euglenozoa</taxon>
        <taxon>Kinetoplastea</taxon>
        <taxon>Metakinetoplastina</taxon>
        <taxon>Trypanosomatida</taxon>
        <taxon>Trypanosomatidae</taxon>
        <taxon>Trypanosoma</taxon>
    </lineage>
</organism>
<dbReference type="EMBL" id="NBCO01000026">
    <property type="protein sequence ID" value="ORC86669.1"/>
    <property type="molecule type" value="Genomic_DNA"/>
</dbReference>
<name>A0A1X0NR69_9TRYP</name>
<evidence type="ECO:0000313" key="3">
    <source>
        <dbReference type="Proteomes" id="UP000192257"/>
    </source>
</evidence>
<dbReference type="InterPro" id="IPR057398">
    <property type="entry name" value="GRESAG4.1/3_peripasmic_2"/>
</dbReference>
<evidence type="ECO:0000259" key="1">
    <source>
        <dbReference type="Pfam" id="PF25493"/>
    </source>
</evidence>
<reference evidence="2 3" key="1">
    <citation type="submission" date="2017-03" db="EMBL/GenBank/DDBJ databases">
        <title>An alternative strategy for trypanosome survival in the mammalian bloodstream revealed through genome and transcriptome analysis of the ubiquitous bovine parasite Trypanosoma (Megatrypanum) theileri.</title>
        <authorList>
            <person name="Kelly S."/>
            <person name="Ivens A."/>
            <person name="Mott A."/>
            <person name="O'Neill E."/>
            <person name="Emms D."/>
            <person name="Macleod O."/>
            <person name="Voorheis P."/>
            <person name="Matthews J."/>
            <person name="Matthews K."/>
            <person name="Carrington M."/>
        </authorList>
    </citation>
    <scope>NUCLEOTIDE SEQUENCE [LARGE SCALE GENOMIC DNA]</scope>
    <source>
        <strain evidence="2">Edinburgh</strain>
    </source>
</reference>
<dbReference type="GeneID" id="39987638"/>
<dbReference type="RefSeq" id="XP_028880735.1">
    <property type="nucleotide sequence ID" value="XM_029027858.1"/>
</dbReference>
<accession>A0A1X0NR69</accession>
<feature type="non-terminal residue" evidence="2">
    <location>
        <position position="1"/>
    </location>
</feature>
<proteinExistence type="predicted"/>
<dbReference type="OrthoDB" id="249621at2759"/>
<keyword evidence="2" id="KW-0675">Receptor</keyword>
<gene>
    <name evidence="2" type="ORF">TM35_000261210</name>
</gene>
<keyword evidence="3" id="KW-1185">Reference proteome</keyword>
<protein>
    <submittedName>
        <fullName evidence="2">Putative receptor-type adenylate cyclase</fullName>
    </submittedName>
</protein>
<sequence length="227" mass="25769">VRVFVLFSEVSLRYADFTAAFSGSVRANRLVFATNLPHWADGKTESETVQEFHAAVTDKKMRTPLSLRAFAGTQLVQTVLSRMDIVNADTLSNFFYRNIAVLLGPLAVQDMLLSVWREAVDAGVPFVSGQVITTGTNPLAKDTQYVAIQRFQREMEKYLNESGQTFFDDPQHFLNNDNDGEVMFSWWIAGEVLMQAMSSREWLQNRSTFVASLFDQRRYMIDDLVIG</sequence>
<dbReference type="VEuPathDB" id="TriTrypDB:TM35_000261210"/>
<dbReference type="Proteomes" id="UP000192257">
    <property type="component" value="Unassembled WGS sequence"/>
</dbReference>